<dbReference type="InterPro" id="IPR011853">
    <property type="entry name" value="TRAP_DctM-Dct_fused"/>
</dbReference>
<reference evidence="4 5" key="1">
    <citation type="submission" date="2018-12" db="EMBL/GenBank/DDBJ databases">
        <authorList>
            <person name="Yang Y."/>
        </authorList>
    </citation>
    <scope>NUCLEOTIDE SEQUENCE [LARGE SCALE GENOMIC DNA]</scope>
    <source>
        <strain evidence="4 5">GSF71</strain>
    </source>
</reference>
<comment type="caution">
    <text evidence="4">The sequence shown here is derived from an EMBL/GenBank/DDBJ whole genome shotgun (WGS) entry which is preliminary data.</text>
</comment>
<evidence type="ECO:0000313" key="5">
    <source>
        <dbReference type="Proteomes" id="UP000280346"/>
    </source>
</evidence>
<keyword evidence="1" id="KW-0813">Transport</keyword>
<dbReference type="GO" id="GO:0022857">
    <property type="term" value="F:transmembrane transporter activity"/>
    <property type="evidence" value="ECO:0007669"/>
    <property type="project" value="UniProtKB-UniRule"/>
</dbReference>
<feature type="domain" description="TRAP C4-dicarboxylate transport system permease DctM subunit" evidence="3">
    <location>
        <begin position="130"/>
        <end position="398"/>
    </location>
</feature>
<dbReference type="OrthoDB" id="9759894at2"/>
<dbReference type="Pfam" id="PF06808">
    <property type="entry name" value="DctM"/>
    <property type="match status" value="2"/>
</dbReference>
<proteinExistence type="predicted"/>
<accession>A0A433J5A9</accession>
<dbReference type="GO" id="GO:0005886">
    <property type="term" value="C:plasma membrane"/>
    <property type="evidence" value="ECO:0007669"/>
    <property type="project" value="UniProtKB-SubCell"/>
</dbReference>
<feature type="transmembrane region" description="Helical" evidence="2">
    <location>
        <begin position="355"/>
        <end position="374"/>
    </location>
</feature>
<dbReference type="EMBL" id="RZIJ01000017">
    <property type="protein sequence ID" value="RUQ67615.1"/>
    <property type="molecule type" value="Genomic_DNA"/>
</dbReference>
<keyword evidence="2" id="KW-1133">Transmembrane helix</keyword>
<keyword evidence="5" id="KW-1185">Reference proteome</keyword>
<feature type="transmembrane region" description="Helical" evidence="2">
    <location>
        <begin position="537"/>
        <end position="561"/>
    </location>
</feature>
<feature type="transmembrane region" description="Helical" evidence="2">
    <location>
        <begin position="58"/>
        <end position="78"/>
    </location>
</feature>
<keyword evidence="1" id="KW-0997">Cell inner membrane</keyword>
<dbReference type="AlphaFoldDB" id="A0A433J5A9"/>
<feature type="domain" description="TRAP C4-dicarboxylate transport system permease DctM subunit" evidence="3">
    <location>
        <begin position="413"/>
        <end position="615"/>
    </location>
</feature>
<feature type="transmembrane region" description="Helical" evidence="2">
    <location>
        <begin position="145"/>
        <end position="167"/>
    </location>
</feature>
<feature type="transmembrane region" description="Helical" evidence="2">
    <location>
        <begin position="619"/>
        <end position="645"/>
    </location>
</feature>
<feature type="transmembrane region" description="Helical" evidence="2">
    <location>
        <begin position="657"/>
        <end position="683"/>
    </location>
</feature>
<feature type="transmembrane region" description="Helical" evidence="2">
    <location>
        <begin position="380"/>
        <end position="403"/>
    </location>
</feature>
<keyword evidence="2" id="KW-0812">Transmembrane</keyword>
<keyword evidence="2" id="KW-0472">Membrane</keyword>
<sequence>MNAKPSEADAQIRQAIDRENPSTVTAFEGFDGKAVFAIAVAFSVFQIWTAAFNPVSSMVVRSVHVGFLLLMTFALFGFRQEAERRSVPWYDWLLGLTAFAIGLYHYVFEVDLIQRAGDPNTADLVVGTVAIALVFEGARRIMGIALPIMCGVFIPYALFGRYLPFGLGHRGYDLDQVIDNLFLSTEGIYGTPTFVSASYIFLFILFGAFLERAGMIKLFNDVSLGLVGHAKGGPAKVAVISSGLMGTINGSGVANVLTTGQFTIPLMMRFGYRPAFAGAVEATASMGGQLMPPVMGAAAFIMAETIGVPYSEVAIAAAIPAILYFGSAFWMVHLEAGKDGLIGLPRDQCPSALKAVVEGWYLLLPLVALVYLLFSGFTPLFAGVIGIAATAALILGMSIVGTVGPVMLRVAFWVVVGLVAAGLWRLGLRTEHLAFALVALLVIPCLFFKGGRVTLALVVGSIADGAKNAVGVGVACALVGVLIGVMTLTGLASSFASTIVDWSGGNLLAALVLTMIACIVLGTGLPTTANYIITASIAAPALLTMGVPLIVSHMFVFYFGIMADLTPPVALAALAASSICKADHMEIGWIATRVAMAGYVVPFMAVYDPALMLQTGDWLAVAYVLLKACLSIGLWGAATIGFFWTPLSLVARVYATVAAFLFVLALPMTDEAAFVLTGLFLIWQHRQRRSTAALRTA</sequence>
<dbReference type="Proteomes" id="UP000280346">
    <property type="component" value="Unassembled WGS sequence"/>
</dbReference>
<comment type="subcellular location">
    <subcellularLocation>
        <location evidence="1">Cell inner membrane</location>
        <topology evidence="1">Multi-pass membrane protein</topology>
    </subcellularLocation>
</comment>
<feature type="transmembrane region" description="Helical" evidence="2">
    <location>
        <begin position="90"/>
        <end position="108"/>
    </location>
</feature>
<evidence type="ECO:0000256" key="2">
    <source>
        <dbReference type="SAM" id="Phobius"/>
    </source>
</evidence>
<feature type="transmembrane region" description="Helical" evidence="2">
    <location>
        <begin position="587"/>
        <end position="607"/>
    </location>
</feature>
<protein>
    <submittedName>
        <fullName evidence="4">TRAP transporter permease</fullName>
    </submittedName>
</protein>
<name>A0A433J5A9_9PROT</name>
<dbReference type="PANTHER" id="PTHR43849">
    <property type="entry name" value="BLL3936 PROTEIN"/>
    <property type="match status" value="1"/>
</dbReference>
<feature type="transmembrane region" description="Helical" evidence="2">
    <location>
        <begin position="410"/>
        <end position="427"/>
    </location>
</feature>
<evidence type="ECO:0000259" key="3">
    <source>
        <dbReference type="Pfam" id="PF06808"/>
    </source>
</evidence>
<evidence type="ECO:0000256" key="1">
    <source>
        <dbReference type="RuleBase" id="RU369079"/>
    </source>
</evidence>
<evidence type="ECO:0000313" key="4">
    <source>
        <dbReference type="EMBL" id="RUQ67615.1"/>
    </source>
</evidence>
<feature type="transmembrane region" description="Helical" evidence="2">
    <location>
        <begin position="120"/>
        <end position="138"/>
    </location>
</feature>
<dbReference type="PANTHER" id="PTHR43849:SF2">
    <property type="entry name" value="BLL3936 PROTEIN"/>
    <property type="match status" value="1"/>
</dbReference>
<feature type="transmembrane region" description="Helical" evidence="2">
    <location>
        <begin position="34"/>
        <end position="52"/>
    </location>
</feature>
<feature type="transmembrane region" description="Helical" evidence="2">
    <location>
        <begin position="507"/>
        <end position="525"/>
    </location>
</feature>
<dbReference type="NCBIfam" id="TIGR02123">
    <property type="entry name" value="TRAP_fused"/>
    <property type="match status" value="1"/>
</dbReference>
<gene>
    <name evidence="4" type="ORF">EJ913_20590</name>
</gene>
<organism evidence="4 5">
    <name type="scientific">Azospirillum doebereinerae</name>
    <dbReference type="NCBI Taxonomy" id="92933"/>
    <lineage>
        <taxon>Bacteria</taxon>
        <taxon>Pseudomonadati</taxon>
        <taxon>Pseudomonadota</taxon>
        <taxon>Alphaproteobacteria</taxon>
        <taxon>Rhodospirillales</taxon>
        <taxon>Azospirillaceae</taxon>
        <taxon>Azospirillum</taxon>
    </lineage>
</organism>
<feature type="transmembrane region" description="Helical" evidence="2">
    <location>
        <begin position="313"/>
        <end position="334"/>
    </location>
</feature>
<feature type="transmembrane region" description="Helical" evidence="2">
    <location>
        <begin position="470"/>
        <end position="495"/>
    </location>
</feature>
<keyword evidence="1" id="KW-1003">Cell membrane</keyword>
<feature type="transmembrane region" description="Helical" evidence="2">
    <location>
        <begin position="187"/>
        <end position="210"/>
    </location>
</feature>
<comment type="function">
    <text evidence="1">Part of the tripartite ATP-independent periplasmic (TRAP) transport system.</text>
</comment>
<feature type="transmembrane region" description="Helical" evidence="2">
    <location>
        <begin position="433"/>
        <end position="458"/>
    </location>
</feature>
<dbReference type="RefSeq" id="WP_127001361.1">
    <property type="nucleotide sequence ID" value="NZ_JBNPXW010000015.1"/>
</dbReference>
<dbReference type="InterPro" id="IPR010656">
    <property type="entry name" value="DctM"/>
</dbReference>